<dbReference type="AlphaFoldDB" id="A0A7W7RSU5"/>
<feature type="chain" id="PRO_5031115685" description="Lipoprotein" evidence="2">
    <location>
        <begin position="29"/>
        <end position="297"/>
    </location>
</feature>
<protein>
    <recommendedName>
        <fullName evidence="5">Lipoprotein</fullName>
    </recommendedName>
</protein>
<dbReference type="RefSeq" id="WP_184753933.1">
    <property type="nucleotide sequence ID" value="NZ_BAABEK010000008.1"/>
</dbReference>
<dbReference type="PROSITE" id="PS51257">
    <property type="entry name" value="PROKAR_LIPOPROTEIN"/>
    <property type="match status" value="1"/>
</dbReference>
<dbReference type="EMBL" id="JACHJU010000001">
    <property type="protein sequence ID" value="MBB4937578.1"/>
    <property type="molecule type" value="Genomic_DNA"/>
</dbReference>
<keyword evidence="2" id="KW-0732">Signal</keyword>
<feature type="compositionally biased region" description="Low complexity" evidence="1">
    <location>
        <begin position="27"/>
        <end position="43"/>
    </location>
</feature>
<evidence type="ECO:0000256" key="1">
    <source>
        <dbReference type="SAM" id="MobiDB-lite"/>
    </source>
</evidence>
<accession>A0A7W7RSU5</accession>
<comment type="caution">
    <text evidence="3">The sequence shown here is derived from an EMBL/GenBank/DDBJ whole genome shotgun (WGS) entry which is preliminary data.</text>
</comment>
<feature type="region of interest" description="Disordered" evidence="1">
    <location>
        <begin position="27"/>
        <end position="47"/>
    </location>
</feature>
<feature type="signal peptide" evidence="2">
    <location>
        <begin position="1"/>
        <end position="28"/>
    </location>
</feature>
<proteinExistence type="predicted"/>
<evidence type="ECO:0000256" key="2">
    <source>
        <dbReference type="SAM" id="SignalP"/>
    </source>
</evidence>
<organism evidence="3 4">
    <name type="scientific">Streptosporangium album</name>
    <dbReference type="NCBI Taxonomy" id="47479"/>
    <lineage>
        <taxon>Bacteria</taxon>
        <taxon>Bacillati</taxon>
        <taxon>Actinomycetota</taxon>
        <taxon>Actinomycetes</taxon>
        <taxon>Streptosporangiales</taxon>
        <taxon>Streptosporangiaceae</taxon>
        <taxon>Streptosporangium</taxon>
    </lineage>
</organism>
<name>A0A7W7RSU5_9ACTN</name>
<sequence>MSRLLTAMPAAALAVAVLTGCGADPAPAAAPAATDKAPASADPQGKRRQMEAMRADCMKGKGFKYTANVPGPRKIPAEELQARTGDYDAMRKDREKRGFGVFSGYVYSEPTIRQMFDGNPNTSILKALSETQQKAWDTADQTCYGAAFSKFTGKKVTSSMDALAQMSEKSKELRGRELDGDGELIKLAQAFGDCLKGKGHRVTSLKPTAIARAGQDRFQAEVEKLGAEQHPGEKSPGFFPPELTPDQARPYLTREIKGALEDLECGKDFYAVYQPKQWEVAEKVDAEFGVKEGLFGE</sequence>
<evidence type="ECO:0000313" key="4">
    <source>
        <dbReference type="Proteomes" id="UP000534286"/>
    </source>
</evidence>
<gene>
    <name evidence="3" type="ORF">FHR32_001883</name>
</gene>
<dbReference type="Proteomes" id="UP000534286">
    <property type="component" value="Unassembled WGS sequence"/>
</dbReference>
<evidence type="ECO:0000313" key="3">
    <source>
        <dbReference type="EMBL" id="MBB4937578.1"/>
    </source>
</evidence>
<keyword evidence="4" id="KW-1185">Reference proteome</keyword>
<reference evidence="3 4" key="1">
    <citation type="submission" date="2020-08" db="EMBL/GenBank/DDBJ databases">
        <title>Sequencing the genomes of 1000 actinobacteria strains.</title>
        <authorList>
            <person name="Klenk H.-P."/>
        </authorList>
    </citation>
    <scope>NUCLEOTIDE SEQUENCE [LARGE SCALE GENOMIC DNA]</scope>
    <source>
        <strain evidence="3 4">DSM 43023</strain>
    </source>
</reference>
<evidence type="ECO:0008006" key="5">
    <source>
        <dbReference type="Google" id="ProtNLM"/>
    </source>
</evidence>